<name>A0ABR1WSE3_9PEZI</name>
<dbReference type="InterPro" id="IPR051678">
    <property type="entry name" value="AGP_Transferase"/>
</dbReference>
<dbReference type="InterPro" id="IPR011009">
    <property type="entry name" value="Kinase-like_dom_sf"/>
</dbReference>
<evidence type="ECO:0000259" key="2">
    <source>
        <dbReference type="Pfam" id="PF01636"/>
    </source>
</evidence>
<comment type="caution">
    <text evidence="3">The sequence shown here is derived from an EMBL/GenBank/DDBJ whole genome shotgun (WGS) entry which is preliminary data.</text>
</comment>
<dbReference type="RefSeq" id="XP_066720582.1">
    <property type="nucleotide sequence ID" value="XM_066852441.1"/>
</dbReference>
<dbReference type="PANTHER" id="PTHR21310">
    <property type="entry name" value="AMINOGLYCOSIDE PHOSPHOTRANSFERASE-RELATED-RELATED"/>
    <property type="match status" value="1"/>
</dbReference>
<keyword evidence="4" id="KW-1185">Reference proteome</keyword>
<dbReference type="InterPro" id="IPR002575">
    <property type="entry name" value="Aminoglycoside_PTrfase"/>
</dbReference>
<reference evidence="3 4" key="1">
    <citation type="submission" date="2023-01" db="EMBL/GenBank/DDBJ databases">
        <title>Analysis of 21 Apiospora genomes using comparative genomics revels a genus with tremendous synthesis potential of carbohydrate active enzymes and secondary metabolites.</title>
        <authorList>
            <person name="Sorensen T."/>
        </authorList>
    </citation>
    <scope>NUCLEOTIDE SEQUENCE [LARGE SCALE GENOMIC DNA]</scope>
    <source>
        <strain evidence="3 4">CBS 135458</strain>
    </source>
</reference>
<sequence length="158" mass="18107">MSRLPGQQLGEAWPRMGEEARTRTAQELRPYLQQLRHLRAPPDSPYALGSCYGGPVYDHRLSNRETYGPFASIRDFNDFLAAPVKKCPRPDCVEKYRSQLPDDYGAVFSHADLSVENILVDAVSGSITGIVDWEMVGFWPEWWEYRKALFGSRTEHAW</sequence>
<protein>
    <recommendedName>
        <fullName evidence="2">Aminoglycoside phosphotransferase domain-containing protein</fullName>
    </recommendedName>
</protein>
<dbReference type="GeneID" id="92085504"/>
<feature type="region of interest" description="Disordered" evidence="1">
    <location>
        <begin position="1"/>
        <end position="20"/>
    </location>
</feature>
<evidence type="ECO:0000313" key="3">
    <source>
        <dbReference type="EMBL" id="KAK8086058.1"/>
    </source>
</evidence>
<dbReference type="Proteomes" id="UP001480595">
    <property type="component" value="Unassembled WGS sequence"/>
</dbReference>
<accession>A0ABR1WSE3</accession>
<dbReference type="SUPFAM" id="SSF56112">
    <property type="entry name" value="Protein kinase-like (PK-like)"/>
    <property type="match status" value="1"/>
</dbReference>
<organism evidence="3 4">
    <name type="scientific">Apiospora phragmitis</name>
    <dbReference type="NCBI Taxonomy" id="2905665"/>
    <lineage>
        <taxon>Eukaryota</taxon>
        <taxon>Fungi</taxon>
        <taxon>Dikarya</taxon>
        <taxon>Ascomycota</taxon>
        <taxon>Pezizomycotina</taxon>
        <taxon>Sordariomycetes</taxon>
        <taxon>Xylariomycetidae</taxon>
        <taxon>Amphisphaeriales</taxon>
        <taxon>Apiosporaceae</taxon>
        <taxon>Apiospora</taxon>
    </lineage>
</organism>
<feature type="domain" description="Aminoglycoside phosphotransferase" evidence="2">
    <location>
        <begin position="1"/>
        <end position="139"/>
    </location>
</feature>
<dbReference type="EMBL" id="JAQQWL010000002">
    <property type="protein sequence ID" value="KAK8086058.1"/>
    <property type="molecule type" value="Genomic_DNA"/>
</dbReference>
<gene>
    <name evidence="3" type="ORF">PG994_001032</name>
</gene>
<dbReference type="Gene3D" id="3.90.1200.10">
    <property type="match status" value="1"/>
</dbReference>
<dbReference type="Pfam" id="PF01636">
    <property type="entry name" value="APH"/>
    <property type="match status" value="1"/>
</dbReference>
<evidence type="ECO:0000256" key="1">
    <source>
        <dbReference type="SAM" id="MobiDB-lite"/>
    </source>
</evidence>
<evidence type="ECO:0000313" key="4">
    <source>
        <dbReference type="Proteomes" id="UP001480595"/>
    </source>
</evidence>
<dbReference type="PANTHER" id="PTHR21310:SF15">
    <property type="entry name" value="AMINOGLYCOSIDE PHOSPHOTRANSFERASE DOMAIN-CONTAINING PROTEIN"/>
    <property type="match status" value="1"/>
</dbReference>
<proteinExistence type="predicted"/>